<dbReference type="EMBL" id="CATOUU010000390">
    <property type="protein sequence ID" value="CAI9928291.1"/>
    <property type="molecule type" value="Genomic_DNA"/>
</dbReference>
<keyword evidence="1" id="KW-0175">Coiled coil</keyword>
<evidence type="ECO:0000313" key="9">
    <source>
        <dbReference type="EMBL" id="CAL6110507.1"/>
    </source>
</evidence>
<dbReference type="EMBL" id="CAXDID020000243">
    <property type="protein sequence ID" value="CAL6063063.1"/>
    <property type="molecule type" value="Genomic_DNA"/>
</dbReference>
<evidence type="ECO:0000313" key="3">
    <source>
        <dbReference type="EMBL" id="CAI9939890.1"/>
    </source>
</evidence>
<accession>A0AA86UMB6</accession>
<dbReference type="EMBL" id="CAXDID020000184">
    <property type="protein sequence ID" value="CAL6050243.1"/>
    <property type="molecule type" value="Genomic_DNA"/>
</dbReference>
<dbReference type="EMBL" id="CATOUU010000971">
    <property type="protein sequence ID" value="CAI9963880.1"/>
    <property type="molecule type" value="Genomic_DNA"/>
</dbReference>
<evidence type="ECO:0000313" key="5">
    <source>
        <dbReference type="EMBL" id="CAI9963880.1"/>
    </source>
</evidence>
<evidence type="ECO:0000313" key="7">
    <source>
        <dbReference type="EMBL" id="CAL6063063.1"/>
    </source>
</evidence>
<sequence length="103" mass="12405">MNESTQHEVNKKIEQYLHERNSRLKQQMEDSLSGLDQLKSQNLALQLESNKQNQLMKTLEVQIQNLMHQYSLAKHRYSQIIKQDGPEYKFKYINEEKEMIPRK</sequence>
<feature type="coiled-coil region" evidence="1">
    <location>
        <begin position="21"/>
        <end position="76"/>
    </location>
</feature>
<evidence type="ECO:0000313" key="10">
    <source>
        <dbReference type="Proteomes" id="UP001642409"/>
    </source>
</evidence>
<dbReference type="EMBL" id="CATOUU010000669">
    <property type="protein sequence ID" value="CAI9939890.1"/>
    <property type="molecule type" value="Genomic_DNA"/>
</dbReference>
<comment type="caution">
    <text evidence="5">The sequence shown here is derived from an EMBL/GenBank/DDBJ whole genome shotgun (WGS) entry which is preliminary data.</text>
</comment>
<evidence type="ECO:0000313" key="6">
    <source>
        <dbReference type="EMBL" id="CAL6050243.1"/>
    </source>
</evidence>
<protein>
    <submittedName>
        <fullName evidence="6">Hypothetical_protein</fullName>
    </submittedName>
</protein>
<evidence type="ECO:0000313" key="8">
    <source>
        <dbReference type="EMBL" id="CAL6076874.1"/>
    </source>
</evidence>
<keyword evidence="10" id="KW-1185">Reference proteome</keyword>
<gene>
    <name evidence="2" type="ORF">HINF_LOCUS15936</name>
    <name evidence="3" type="ORF">HINF_LOCUS27535</name>
    <name evidence="6" type="ORF">HINF_LOCUS43792</name>
    <name evidence="4" type="ORF">HINF_LOCUS48912</name>
    <name evidence="7" type="ORF">HINF_LOCUS50628</name>
    <name evidence="5" type="ORF">HINF_LOCUS51525</name>
    <name evidence="8" type="ORF">HINF_LOCUS57899</name>
    <name evidence="9" type="ORF">HINF_LOCUS75952</name>
</gene>
<dbReference type="EMBL" id="CAXDID020000322">
    <property type="protein sequence ID" value="CAL6076874.1"/>
    <property type="molecule type" value="Genomic_DNA"/>
</dbReference>
<evidence type="ECO:0000256" key="1">
    <source>
        <dbReference type="SAM" id="Coils"/>
    </source>
</evidence>
<dbReference type="AlphaFoldDB" id="A0AA86UMB6"/>
<dbReference type="Proteomes" id="UP001642409">
    <property type="component" value="Unassembled WGS sequence"/>
</dbReference>
<reference evidence="6 10" key="2">
    <citation type="submission" date="2024-07" db="EMBL/GenBank/DDBJ databases">
        <authorList>
            <person name="Akdeniz Z."/>
        </authorList>
    </citation>
    <scope>NUCLEOTIDE SEQUENCE [LARGE SCALE GENOMIC DNA]</scope>
</reference>
<evidence type="ECO:0000313" key="2">
    <source>
        <dbReference type="EMBL" id="CAI9928291.1"/>
    </source>
</evidence>
<name>A0AA86UMB6_9EUKA</name>
<evidence type="ECO:0000313" key="4">
    <source>
        <dbReference type="EMBL" id="CAI9961267.1"/>
    </source>
</evidence>
<proteinExistence type="predicted"/>
<dbReference type="EMBL" id="CATOUU010000938">
    <property type="protein sequence ID" value="CAI9961267.1"/>
    <property type="molecule type" value="Genomic_DNA"/>
</dbReference>
<organism evidence="5">
    <name type="scientific">Hexamita inflata</name>
    <dbReference type="NCBI Taxonomy" id="28002"/>
    <lineage>
        <taxon>Eukaryota</taxon>
        <taxon>Metamonada</taxon>
        <taxon>Diplomonadida</taxon>
        <taxon>Hexamitidae</taxon>
        <taxon>Hexamitinae</taxon>
        <taxon>Hexamita</taxon>
    </lineage>
</organism>
<reference evidence="5" key="1">
    <citation type="submission" date="2023-06" db="EMBL/GenBank/DDBJ databases">
        <authorList>
            <person name="Kurt Z."/>
        </authorList>
    </citation>
    <scope>NUCLEOTIDE SEQUENCE</scope>
</reference>
<dbReference type="EMBL" id="CAXDID020000690">
    <property type="protein sequence ID" value="CAL6110507.1"/>
    <property type="molecule type" value="Genomic_DNA"/>
</dbReference>